<gene>
    <name evidence="7" type="ORF">M422DRAFT_256241</name>
</gene>
<evidence type="ECO:0000259" key="5">
    <source>
        <dbReference type="Pfam" id="PF08386"/>
    </source>
</evidence>
<keyword evidence="8" id="KW-1185">Reference proteome</keyword>
<evidence type="ECO:0000259" key="4">
    <source>
        <dbReference type="Pfam" id="PF00561"/>
    </source>
</evidence>
<evidence type="ECO:0000256" key="3">
    <source>
        <dbReference type="SAM" id="MobiDB-lite"/>
    </source>
</evidence>
<dbReference type="HOGENOM" id="CLU_288061_0_0_1"/>
<dbReference type="InterPro" id="IPR051601">
    <property type="entry name" value="Serine_prot/Carboxylest_S33"/>
</dbReference>
<dbReference type="InterPro" id="IPR045341">
    <property type="entry name" value="DUF6532"/>
</dbReference>
<dbReference type="PANTHER" id="PTHR43248:SF25">
    <property type="entry name" value="AB HYDROLASE-1 DOMAIN-CONTAINING PROTEIN-RELATED"/>
    <property type="match status" value="1"/>
</dbReference>
<sequence length="1068" mass="115726">MAPPRATTRTRGKTQAEATTTSAKKDNAPLLAKATHLSSASMHQAQMKEAAKASKPAVKSNLKSAPKSAAKPAMLTSKAATKLPPKPKWTPSQRSTIPPTFMHPPAATKGPPPTKPSASTCNSSCTRLKATVVADNDFDVESDSNKIDDMQPSTQDGLIIDSDVDDLEDQDEPLGLVKSDQDDNYVPEEAPLEQEDKGAAEEEEQVEEAEPGVAKDGMDVDDMANVQLLEQQLAAAKERMNNKRKHNVNAPTPATSRATMDDVIKAEHDVLDAHLRKKQKTSKTGLPSIDSIRVICEHQAAKGGYASTSAKNPRNVTLSCPSLHQPSTNRCSNISIAPSKSGIPSGTGSKTGGELKGSTKDDQLSHYSGVGLMVIMQAKRYLNLYIATQDTFPGTTTIQVFIGKAWDLVKTDSEASNQQMLLAIEKLLQCHISRACNHWKEAAMAIVENYYELSGYAAEIQECVEYLTDKYHWTYGLLKLDVDGTLFTSFRASHHIKLIQKIAFEMKDGAAWLQSSVLELMPFATIALASVALLNTIQEYSEGVRQKVSMDGAIHQTKYEGIMQKLDYWYLTKPEHCLAHQQLLFRGPGGSGTQLVKEIASGVARLADGLYDVVGWDPRGINQTSPKLTCGFQSLEEQQGFFNGTIINDGIEAHGNFTDESDLHRFFSTLNQTDSILRRFGQKCLEDNGSFLKYLGTTAVVRDIVSMADCLEGPDNPINYYGISYGTVIGTYLVNMFPKRVGRVVIDGVVDAVTWATEPTYKETIHFPLGFLNNRVIPAVIHDADVALKGFTDLCAQAGPANCSFATPGATGASLFQDIGDLIDTAYDRHKAGLSTLSAIDVRAVIYSTLSNPTTWDQVLVPSLISIRNSLTNQSTTNITDIMSMKKALTLAKLMQTRPSTIDPSLQAALAIGVIPCLDSIDQGNVTTKQVYDEMVRITQTISPFFGEVIGTPLTLLFNCHLFPVRAVERFTGPFNAKLENPILVIGNKGDPKTPFQNAKKIADMLGPSAGLLEQDGFGHTSLAEVSECTLGVIATYLVTGQLPESGQVCSVSQTLFPPNGLPLAAAS</sequence>
<dbReference type="Pfam" id="PF00561">
    <property type="entry name" value="Abhydrolase_1"/>
    <property type="match status" value="1"/>
</dbReference>
<dbReference type="InterPro" id="IPR000073">
    <property type="entry name" value="AB_hydrolase_1"/>
</dbReference>
<feature type="compositionally biased region" description="Polar residues" evidence="3">
    <location>
        <begin position="331"/>
        <end position="348"/>
    </location>
</feature>
<dbReference type="GO" id="GO:0016787">
    <property type="term" value="F:hydrolase activity"/>
    <property type="evidence" value="ECO:0007669"/>
    <property type="project" value="UniProtKB-KW"/>
</dbReference>
<dbReference type="SUPFAM" id="SSF53474">
    <property type="entry name" value="alpha/beta-Hydrolases"/>
    <property type="match status" value="1"/>
</dbReference>
<organism evidence="7 8">
    <name type="scientific">Sphaerobolus stellatus (strain SS14)</name>
    <dbReference type="NCBI Taxonomy" id="990650"/>
    <lineage>
        <taxon>Eukaryota</taxon>
        <taxon>Fungi</taxon>
        <taxon>Dikarya</taxon>
        <taxon>Basidiomycota</taxon>
        <taxon>Agaricomycotina</taxon>
        <taxon>Agaricomycetes</taxon>
        <taxon>Phallomycetidae</taxon>
        <taxon>Geastrales</taxon>
        <taxon>Sphaerobolaceae</taxon>
        <taxon>Sphaerobolus</taxon>
    </lineage>
</organism>
<evidence type="ECO:0000313" key="7">
    <source>
        <dbReference type="EMBL" id="KIJ40808.1"/>
    </source>
</evidence>
<proteinExistence type="inferred from homology"/>
<evidence type="ECO:0008006" key="9">
    <source>
        <dbReference type="Google" id="ProtNLM"/>
    </source>
</evidence>
<dbReference type="Pfam" id="PF08386">
    <property type="entry name" value="Abhydrolase_4"/>
    <property type="match status" value="1"/>
</dbReference>
<name>A0A0C9UCI7_SPHS4</name>
<evidence type="ECO:0000313" key="8">
    <source>
        <dbReference type="Proteomes" id="UP000054279"/>
    </source>
</evidence>
<dbReference type="InterPro" id="IPR029058">
    <property type="entry name" value="AB_hydrolase_fold"/>
</dbReference>
<dbReference type="PANTHER" id="PTHR43248">
    <property type="entry name" value="2-SUCCINYL-6-HYDROXY-2,4-CYCLOHEXADIENE-1-CARBOXYLATE SYNTHASE"/>
    <property type="match status" value="1"/>
</dbReference>
<dbReference type="OrthoDB" id="425534at2759"/>
<feature type="compositionally biased region" description="Acidic residues" evidence="3">
    <location>
        <begin position="201"/>
        <end position="210"/>
    </location>
</feature>
<accession>A0A0C9UCI7</accession>
<feature type="domain" description="AB hydrolase-1" evidence="4">
    <location>
        <begin position="606"/>
        <end position="756"/>
    </location>
</feature>
<dbReference type="InterPro" id="IPR013595">
    <property type="entry name" value="Pept_S33_TAP-like_C"/>
</dbReference>
<evidence type="ECO:0000256" key="2">
    <source>
        <dbReference type="ARBA" id="ARBA00022801"/>
    </source>
</evidence>
<evidence type="ECO:0000259" key="6">
    <source>
        <dbReference type="Pfam" id="PF20149"/>
    </source>
</evidence>
<reference evidence="7 8" key="1">
    <citation type="submission" date="2014-06" db="EMBL/GenBank/DDBJ databases">
        <title>Evolutionary Origins and Diversification of the Mycorrhizal Mutualists.</title>
        <authorList>
            <consortium name="DOE Joint Genome Institute"/>
            <consortium name="Mycorrhizal Genomics Consortium"/>
            <person name="Kohler A."/>
            <person name="Kuo A."/>
            <person name="Nagy L.G."/>
            <person name="Floudas D."/>
            <person name="Copeland A."/>
            <person name="Barry K.W."/>
            <person name="Cichocki N."/>
            <person name="Veneault-Fourrey C."/>
            <person name="LaButti K."/>
            <person name="Lindquist E.A."/>
            <person name="Lipzen A."/>
            <person name="Lundell T."/>
            <person name="Morin E."/>
            <person name="Murat C."/>
            <person name="Riley R."/>
            <person name="Ohm R."/>
            <person name="Sun H."/>
            <person name="Tunlid A."/>
            <person name="Henrissat B."/>
            <person name="Grigoriev I.V."/>
            <person name="Hibbett D.S."/>
            <person name="Martin F."/>
        </authorList>
    </citation>
    <scope>NUCLEOTIDE SEQUENCE [LARGE SCALE GENOMIC DNA]</scope>
    <source>
        <strain evidence="7 8">SS14</strain>
    </source>
</reference>
<protein>
    <recommendedName>
        <fullName evidence="9">Peptidase S33 tripeptidyl aminopeptidase-like C-terminal domain-containing protein</fullName>
    </recommendedName>
</protein>
<comment type="similarity">
    <text evidence="1">Belongs to the peptidase S33 family.</text>
</comment>
<feature type="compositionally biased region" description="Acidic residues" evidence="3">
    <location>
        <begin position="182"/>
        <end position="193"/>
    </location>
</feature>
<feature type="region of interest" description="Disordered" evidence="3">
    <location>
        <begin position="1"/>
        <end position="157"/>
    </location>
</feature>
<dbReference type="EMBL" id="KN837141">
    <property type="protein sequence ID" value="KIJ40808.1"/>
    <property type="molecule type" value="Genomic_DNA"/>
</dbReference>
<keyword evidence="2" id="KW-0378">Hydrolase</keyword>
<dbReference type="Proteomes" id="UP000054279">
    <property type="component" value="Unassembled WGS sequence"/>
</dbReference>
<feature type="domain" description="DUF6532" evidence="6">
    <location>
        <begin position="378"/>
        <end position="569"/>
    </location>
</feature>
<feature type="compositionally biased region" description="Low complexity" evidence="3">
    <location>
        <begin position="63"/>
        <end position="73"/>
    </location>
</feature>
<dbReference type="AlphaFoldDB" id="A0A0C9UCI7"/>
<dbReference type="Gene3D" id="3.40.50.1820">
    <property type="entry name" value="alpha/beta hydrolase"/>
    <property type="match status" value="1"/>
</dbReference>
<feature type="region of interest" description="Disordered" evidence="3">
    <location>
        <begin position="174"/>
        <end position="218"/>
    </location>
</feature>
<feature type="region of interest" description="Disordered" evidence="3">
    <location>
        <begin position="331"/>
        <end position="360"/>
    </location>
</feature>
<dbReference type="Pfam" id="PF20149">
    <property type="entry name" value="DUF6532"/>
    <property type="match status" value="1"/>
</dbReference>
<feature type="domain" description="Peptidase S33 tripeptidyl aminopeptidase-like C-terminal" evidence="5">
    <location>
        <begin position="957"/>
        <end position="1050"/>
    </location>
</feature>
<evidence type="ECO:0000256" key="1">
    <source>
        <dbReference type="ARBA" id="ARBA00010088"/>
    </source>
</evidence>